<keyword evidence="4" id="KW-0004">4Fe-4S</keyword>
<comment type="cofactor">
    <cofactor evidence="14">
        <name>[4Fe-4S] cluster</name>
        <dbReference type="ChEBI" id="CHEBI:49883"/>
    </cofactor>
    <text evidence="14">Binds 1 [4Fe-4S] cluster.</text>
</comment>
<dbReference type="GO" id="GO:0051539">
    <property type="term" value="F:4 iron, 4 sulfur cluster binding"/>
    <property type="evidence" value="ECO:0007669"/>
    <property type="project" value="UniProtKB-UniRule"/>
</dbReference>
<evidence type="ECO:0000256" key="11">
    <source>
        <dbReference type="ARBA" id="ARBA00023014"/>
    </source>
</evidence>
<dbReference type="Pfam" id="PF13450">
    <property type="entry name" value="NAD_binding_8"/>
    <property type="match status" value="1"/>
</dbReference>
<dbReference type="GO" id="GO:0004174">
    <property type="term" value="F:electron-transferring-flavoprotein dehydrogenase activity"/>
    <property type="evidence" value="ECO:0007669"/>
    <property type="project" value="UniProtKB-UniRule"/>
</dbReference>
<evidence type="ECO:0000256" key="4">
    <source>
        <dbReference type="ARBA" id="ARBA00022485"/>
    </source>
</evidence>
<evidence type="ECO:0000256" key="8">
    <source>
        <dbReference type="ARBA" id="ARBA00022982"/>
    </source>
</evidence>
<dbReference type="InterPro" id="IPR049398">
    <property type="entry name" value="ETF-QO/FixC_UQ-bd"/>
</dbReference>
<evidence type="ECO:0000256" key="9">
    <source>
        <dbReference type="ARBA" id="ARBA00023002"/>
    </source>
</evidence>
<sequence length="549" mass="60315">MQRDVMEYDVLIVGAGPAGLSAAIKLKQLALEANREISICILEKGSEVGAHILSGAVIDPIALNELIPDWKEKGAPLNTQVQEDRFLILSKKNSWKIPEFLLPPLMSNHGNYIISLGNLCRWLGEQAEALGVEIYPGFSGFEILYNEDGAVKGIVTGDMGIGRDGHEKPGFAPGMELHAKYTLIAEGTRGSLTKQLEAKFNLRADAEPQKYGLGFKEIWQLTPEKHQAGLVMHSQGWPLDNSTGGGSFVYHLENNMAAVGFVVHLNYSNPYLSPFGEFQKFKSHPTISTMLKDAKRISYGARTINEGGLQSLPKLVFAGGALIGCSAGLVNLPRIKGSHNAMKSGMLAAEAAFEALKESRQHDELSNYPEKLRASWIWQDLDQVRNIKPALSKYGNLLGSIYGGIEMWLQAFEIRLPWTLNHGKADNETLKPASASQRIAYPKPDNSITFDRLSSIFLSNVQHEEDQPCHLKLKDSAIPININLALYDAPEQRYCPAGVYEIIGDSGNERLQINAPNCIHCKACDIKDPTQNINWQPPEGGGGPNYIGM</sequence>
<name>A0A8D5GBG3_9PROT</name>
<dbReference type="SUPFAM" id="SSF54862">
    <property type="entry name" value="4Fe-4S ferredoxins"/>
    <property type="match status" value="1"/>
</dbReference>
<evidence type="ECO:0000259" key="15">
    <source>
        <dbReference type="PROSITE" id="PS51379"/>
    </source>
</evidence>
<dbReference type="InterPro" id="IPR040156">
    <property type="entry name" value="ETF-QO"/>
</dbReference>
<evidence type="ECO:0000256" key="5">
    <source>
        <dbReference type="ARBA" id="ARBA00022630"/>
    </source>
</evidence>
<evidence type="ECO:0000256" key="7">
    <source>
        <dbReference type="ARBA" id="ARBA00022827"/>
    </source>
</evidence>
<keyword evidence="7 14" id="KW-0274">FAD</keyword>
<dbReference type="FunFam" id="3.30.70.20:FF:000012">
    <property type="entry name" value="Electron transfer flavoprotein-ubiquinone oxidoreductase, mitochondrial"/>
    <property type="match status" value="1"/>
</dbReference>
<protein>
    <recommendedName>
        <fullName evidence="14">Electron transfer flavoprotein-ubiquinone oxidoreductase</fullName>
        <shortName evidence="14">ETF-QO</shortName>
        <ecNumber evidence="14">1.5.5.1</ecNumber>
    </recommendedName>
</protein>
<dbReference type="Gene3D" id="3.50.50.60">
    <property type="entry name" value="FAD/NAD(P)-binding domain"/>
    <property type="match status" value="1"/>
</dbReference>
<dbReference type="PRINTS" id="PR00420">
    <property type="entry name" value="RNGMNOXGNASE"/>
</dbReference>
<dbReference type="InterPro" id="IPR036188">
    <property type="entry name" value="FAD/NAD-bd_sf"/>
</dbReference>
<keyword evidence="10 14" id="KW-0408">Iron</keyword>
<comment type="function">
    <text evidence="2 14">Accepts electrons from ETF and reduces ubiquinone.</text>
</comment>
<proteinExistence type="predicted"/>
<evidence type="ECO:0000256" key="1">
    <source>
        <dbReference type="ARBA" id="ARBA00001974"/>
    </source>
</evidence>
<dbReference type="PANTHER" id="PTHR10617">
    <property type="entry name" value="ELECTRON TRANSFER FLAVOPROTEIN-UBIQUINONE OXIDOREDUCTASE"/>
    <property type="match status" value="1"/>
</dbReference>
<keyword evidence="17" id="KW-1185">Reference proteome</keyword>
<keyword evidence="3 14" id="KW-0813">Transport</keyword>
<evidence type="ECO:0000256" key="3">
    <source>
        <dbReference type="ARBA" id="ARBA00022448"/>
    </source>
</evidence>
<accession>A0A8D5GBG3</accession>
<gene>
    <name evidence="16" type="ORF">ZMTM_06970</name>
</gene>
<dbReference type="Proteomes" id="UP000826722">
    <property type="component" value="Chromosome"/>
</dbReference>
<evidence type="ECO:0000256" key="12">
    <source>
        <dbReference type="ARBA" id="ARBA00023075"/>
    </source>
</evidence>
<evidence type="ECO:0000313" key="16">
    <source>
        <dbReference type="EMBL" id="BCM24438.1"/>
    </source>
</evidence>
<comment type="catalytic activity">
    <reaction evidence="13 14">
        <text>a ubiquinone + reduced [electron-transfer flavoprotein] = a ubiquinol + oxidized [electron-transfer flavoprotein] + H(+)</text>
        <dbReference type="Rhea" id="RHEA:24052"/>
        <dbReference type="Rhea" id="RHEA-COMP:9565"/>
        <dbReference type="Rhea" id="RHEA-COMP:9566"/>
        <dbReference type="Rhea" id="RHEA-COMP:10685"/>
        <dbReference type="Rhea" id="RHEA-COMP:10686"/>
        <dbReference type="ChEBI" id="CHEBI:15378"/>
        <dbReference type="ChEBI" id="CHEBI:16389"/>
        <dbReference type="ChEBI" id="CHEBI:17976"/>
        <dbReference type="ChEBI" id="CHEBI:57692"/>
        <dbReference type="ChEBI" id="CHEBI:58307"/>
        <dbReference type="EC" id="1.5.5.1"/>
    </reaction>
</comment>
<keyword evidence="8 14" id="KW-0249">Electron transport</keyword>
<keyword evidence="11 14" id="KW-0411">Iron-sulfur</keyword>
<dbReference type="Pfam" id="PF21162">
    <property type="entry name" value="ETFQO_UQ-bd"/>
    <property type="match status" value="1"/>
</dbReference>
<evidence type="ECO:0000256" key="2">
    <source>
        <dbReference type="ARBA" id="ARBA00002819"/>
    </source>
</evidence>
<dbReference type="PROSITE" id="PS51379">
    <property type="entry name" value="4FE4S_FER_2"/>
    <property type="match status" value="1"/>
</dbReference>
<dbReference type="PANTHER" id="PTHR10617:SF107">
    <property type="entry name" value="ELECTRON TRANSFER FLAVOPROTEIN-UBIQUINONE OXIDOREDUCTASE, MITOCHONDRIAL"/>
    <property type="match status" value="1"/>
</dbReference>
<keyword evidence="9 14" id="KW-0560">Oxidoreductase</keyword>
<organism evidence="16 17">
    <name type="scientific">Methyloradius palustris</name>
    <dbReference type="NCBI Taxonomy" id="2778876"/>
    <lineage>
        <taxon>Bacteria</taxon>
        <taxon>Pseudomonadati</taxon>
        <taxon>Pseudomonadota</taxon>
        <taxon>Betaproteobacteria</taxon>
        <taxon>Nitrosomonadales</taxon>
        <taxon>Methylophilaceae</taxon>
        <taxon>Methyloradius</taxon>
    </lineage>
</organism>
<keyword evidence="5 14" id="KW-0285">Flavoprotein</keyword>
<comment type="cofactor">
    <cofactor evidence="1 14">
        <name>FAD</name>
        <dbReference type="ChEBI" id="CHEBI:57692"/>
    </cofactor>
</comment>
<evidence type="ECO:0000256" key="14">
    <source>
        <dbReference type="RuleBase" id="RU366068"/>
    </source>
</evidence>
<dbReference type="InterPro" id="IPR007859">
    <property type="entry name" value="ETF-QO/FixX_C"/>
</dbReference>
<keyword evidence="12 14" id="KW-0830">Ubiquinone</keyword>
<evidence type="ECO:0000256" key="10">
    <source>
        <dbReference type="ARBA" id="ARBA00023004"/>
    </source>
</evidence>
<dbReference type="Pfam" id="PF05187">
    <property type="entry name" value="Fer4_ETF_QO"/>
    <property type="match status" value="1"/>
</dbReference>
<dbReference type="InterPro" id="IPR017896">
    <property type="entry name" value="4Fe4S_Fe-S-bd"/>
</dbReference>
<dbReference type="AlphaFoldDB" id="A0A8D5GBG3"/>
<evidence type="ECO:0000256" key="6">
    <source>
        <dbReference type="ARBA" id="ARBA00022723"/>
    </source>
</evidence>
<dbReference type="EMBL" id="AP024110">
    <property type="protein sequence ID" value="BCM24438.1"/>
    <property type="molecule type" value="Genomic_DNA"/>
</dbReference>
<dbReference type="RefSeq" id="WP_221764969.1">
    <property type="nucleotide sequence ID" value="NZ_AP024110.1"/>
</dbReference>
<dbReference type="Gene3D" id="3.30.70.20">
    <property type="match status" value="1"/>
</dbReference>
<dbReference type="Gene3D" id="3.30.9.90">
    <property type="match status" value="1"/>
</dbReference>
<dbReference type="KEGG" id="mpau:ZMTM_06970"/>
<reference evidence="16" key="1">
    <citation type="journal article" date="2021" name="Arch. Microbiol.">
        <title>Methyloradius palustris gen. nov., sp. nov., a methanol-oxidizing bacterium isolated from snow.</title>
        <authorList>
            <person name="Miyadera T."/>
            <person name="Kojima H."/>
            <person name="Fukui M."/>
        </authorList>
    </citation>
    <scope>NUCLEOTIDE SEQUENCE</scope>
    <source>
        <strain evidence="16">Zm11</strain>
    </source>
</reference>
<dbReference type="GO" id="GO:0046872">
    <property type="term" value="F:metal ion binding"/>
    <property type="evidence" value="ECO:0007669"/>
    <property type="project" value="UniProtKB-KW"/>
</dbReference>
<evidence type="ECO:0000256" key="13">
    <source>
        <dbReference type="ARBA" id="ARBA00052682"/>
    </source>
</evidence>
<dbReference type="SUPFAM" id="SSF54373">
    <property type="entry name" value="FAD-linked reductases, C-terminal domain"/>
    <property type="match status" value="1"/>
</dbReference>
<feature type="domain" description="4Fe-4S ferredoxin-type" evidence="15">
    <location>
        <begin position="509"/>
        <end position="538"/>
    </location>
</feature>
<dbReference type="SUPFAM" id="SSF51905">
    <property type="entry name" value="FAD/NAD(P)-binding domain"/>
    <property type="match status" value="1"/>
</dbReference>
<evidence type="ECO:0000313" key="17">
    <source>
        <dbReference type="Proteomes" id="UP000826722"/>
    </source>
</evidence>
<keyword evidence="6 14" id="KW-0479">Metal-binding</keyword>
<dbReference type="EC" id="1.5.5.1" evidence="14"/>